<feature type="binding site" evidence="3">
    <location>
        <position position="65"/>
    </location>
    <ligand>
        <name>a divalent metal cation</name>
        <dbReference type="ChEBI" id="CHEBI:60240"/>
        <label>1</label>
    </ligand>
</feature>
<dbReference type="NCBIfam" id="TIGR00486">
    <property type="entry name" value="YbgI_SA1388"/>
    <property type="match status" value="1"/>
</dbReference>
<dbReference type="InterPro" id="IPR002678">
    <property type="entry name" value="DUF34/NIF3"/>
</dbReference>
<gene>
    <name evidence="4" type="ORF">GWK36_02425</name>
</gene>
<dbReference type="InterPro" id="IPR036069">
    <property type="entry name" value="DUF34/NIF3_sf"/>
</dbReference>
<dbReference type="GO" id="GO:0005737">
    <property type="term" value="C:cytoplasm"/>
    <property type="evidence" value="ECO:0007669"/>
    <property type="project" value="TreeGrafter"/>
</dbReference>
<dbReference type="KEGG" id="cjap:GWK36_02425"/>
<dbReference type="Gene3D" id="3.40.1390.30">
    <property type="entry name" value="NIF3 (NGG1p interacting factor 3)-like"/>
    <property type="match status" value="2"/>
</dbReference>
<feature type="binding site" evidence="3">
    <location>
        <position position="102"/>
    </location>
    <ligand>
        <name>a divalent metal cation</name>
        <dbReference type="ChEBI" id="CHEBI:60240"/>
        <label>1</label>
    </ligand>
</feature>
<feature type="binding site" evidence="3">
    <location>
        <position position="64"/>
    </location>
    <ligand>
        <name>a divalent metal cation</name>
        <dbReference type="ChEBI" id="CHEBI:60240"/>
        <label>2</label>
    </ligand>
</feature>
<dbReference type="AlphaFoldDB" id="A0A6G7VGR1"/>
<evidence type="ECO:0000256" key="1">
    <source>
        <dbReference type="ARBA" id="ARBA00006964"/>
    </source>
</evidence>
<comment type="similarity">
    <text evidence="1">Belongs to the GTP cyclohydrolase I type 2/NIF3 family.</text>
</comment>
<dbReference type="PANTHER" id="PTHR13799">
    <property type="entry name" value="NGG1 INTERACTING FACTOR 3"/>
    <property type="match status" value="1"/>
</dbReference>
<keyword evidence="5" id="KW-1185">Reference proteome</keyword>
<feature type="binding site" evidence="3">
    <location>
        <position position="218"/>
    </location>
    <ligand>
        <name>a divalent metal cation</name>
        <dbReference type="ChEBI" id="CHEBI:60240"/>
        <label>1</label>
    </ligand>
</feature>
<protein>
    <submittedName>
        <fullName evidence="4">Nif3-like dinuclear metal center hexameric protein</fullName>
    </submittedName>
</protein>
<evidence type="ECO:0000256" key="3">
    <source>
        <dbReference type="PIRSR" id="PIRSR602678-1"/>
    </source>
</evidence>
<sequence>MIAPRELVAYCDQLLDANRFDDYAPNGLQVEGERPIQRLVTGVSACLALLEAAIAVQADAILVHHGWFWKREDPRLIGIKGQRARRLLNAGLSLIAYHLPLDAHPSLGNNALLGRSLGVVDVQPAVLGNGLVWQGRLPEPMTPASLAEHLTRCLGRQALRVGREEGVIQQVGWCTGAGQGYLEQAAVLGVDAFISGELAEQTTHQARELDICYLAAGHHATERAGVQALGAHLAERFGLWHDFIEIDNPA</sequence>
<dbReference type="Proteomes" id="UP000502699">
    <property type="component" value="Chromosome"/>
</dbReference>
<dbReference type="SUPFAM" id="SSF102705">
    <property type="entry name" value="NIF3 (NGG1p interacting factor 3)-like"/>
    <property type="match status" value="1"/>
</dbReference>
<dbReference type="PANTHER" id="PTHR13799:SF14">
    <property type="entry name" value="GTP CYCLOHYDROLASE 1 TYPE 2 HOMOLOG"/>
    <property type="match status" value="1"/>
</dbReference>
<dbReference type="EMBL" id="CP048029">
    <property type="protein sequence ID" value="QIK39066.1"/>
    <property type="molecule type" value="Genomic_DNA"/>
</dbReference>
<evidence type="ECO:0000256" key="2">
    <source>
        <dbReference type="ARBA" id="ARBA00022723"/>
    </source>
</evidence>
<accession>A0A6G7VGR1</accession>
<proteinExistence type="inferred from homology"/>
<dbReference type="Pfam" id="PF01784">
    <property type="entry name" value="DUF34_NIF3"/>
    <property type="match status" value="1"/>
</dbReference>
<dbReference type="RefSeq" id="WP_166272370.1">
    <property type="nucleotide sequence ID" value="NZ_CP048029.1"/>
</dbReference>
<keyword evidence="2 3" id="KW-0479">Metal-binding</keyword>
<evidence type="ECO:0000313" key="4">
    <source>
        <dbReference type="EMBL" id="QIK39066.1"/>
    </source>
</evidence>
<name>A0A6G7VGR1_9GAMM</name>
<organism evidence="4 5">
    <name type="scientific">Caldichromatium japonicum</name>
    <dbReference type="NCBI Taxonomy" id="2699430"/>
    <lineage>
        <taxon>Bacteria</taxon>
        <taxon>Pseudomonadati</taxon>
        <taxon>Pseudomonadota</taxon>
        <taxon>Gammaproteobacteria</taxon>
        <taxon>Chromatiales</taxon>
        <taxon>Chromatiaceae</taxon>
        <taxon>Caldichromatium</taxon>
    </lineage>
</organism>
<dbReference type="GO" id="GO:0046872">
    <property type="term" value="F:metal ion binding"/>
    <property type="evidence" value="ECO:0007669"/>
    <property type="project" value="UniProtKB-KW"/>
</dbReference>
<reference evidence="5" key="1">
    <citation type="submission" date="2020-01" db="EMBL/GenBank/DDBJ databases">
        <title>Caldichromatium gen. nov., sp. nov., a thermophilic purple sulfur bacterium member of the family Chromatiaceae isolated from Nakabusa hot spring, Japan.</title>
        <authorList>
            <person name="Saini M.K."/>
            <person name="Hanada S."/>
            <person name="Tank M."/>
        </authorList>
    </citation>
    <scope>NUCLEOTIDE SEQUENCE [LARGE SCALE GENOMIC DNA]</scope>
    <source>
        <strain evidence="5">No.7</strain>
    </source>
</reference>
<feature type="binding site" evidence="3">
    <location>
        <position position="222"/>
    </location>
    <ligand>
        <name>a divalent metal cation</name>
        <dbReference type="ChEBI" id="CHEBI:60240"/>
        <label>1</label>
    </ligand>
</feature>
<evidence type="ECO:0000313" key="5">
    <source>
        <dbReference type="Proteomes" id="UP000502699"/>
    </source>
</evidence>